<reference evidence="2" key="1">
    <citation type="submission" date="2022-01" db="EMBL/GenBank/DDBJ databases">
        <authorList>
            <person name="King R."/>
        </authorList>
    </citation>
    <scope>NUCLEOTIDE SEQUENCE</scope>
</reference>
<sequence>MPLDISPMLSIKKPTQMRTRGRKSMNAALITSSPYKDNLSKEQERINSSKSTTTAINLVLKKSQKSVSWAKKTIEKGERKYEGGTGGEPFATFSTDGYEKKVLETINTVSLEGDMNIAESATDFIFHNDDNNKNEPVVIDRDEETRSTSNAMYENVENPSKIMK</sequence>
<evidence type="ECO:0000313" key="3">
    <source>
        <dbReference type="Proteomes" id="UP001153636"/>
    </source>
</evidence>
<name>A0A9P0CX86_9CUCU</name>
<dbReference type="AlphaFoldDB" id="A0A9P0CX86"/>
<gene>
    <name evidence="2" type="ORF">PSYICH_LOCUS8380</name>
</gene>
<feature type="region of interest" description="Disordered" evidence="1">
    <location>
        <begin position="126"/>
        <end position="164"/>
    </location>
</feature>
<organism evidence="2 3">
    <name type="scientific">Psylliodes chrysocephalus</name>
    <dbReference type="NCBI Taxonomy" id="3402493"/>
    <lineage>
        <taxon>Eukaryota</taxon>
        <taxon>Metazoa</taxon>
        <taxon>Ecdysozoa</taxon>
        <taxon>Arthropoda</taxon>
        <taxon>Hexapoda</taxon>
        <taxon>Insecta</taxon>
        <taxon>Pterygota</taxon>
        <taxon>Neoptera</taxon>
        <taxon>Endopterygota</taxon>
        <taxon>Coleoptera</taxon>
        <taxon>Polyphaga</taxon>
        <taxon>Cucujiformia</taxon>
        <taxon>Chrysomeloidea</taxon>
        <taxon>Chrysomelidae</taxon>
        <taxon>Galerucinae</taxon>
        <taxon>Alticini</taxon>
        <taxon>Psylliodes</taxon>
    </lineage>
</organism>
<protein>
    <submittedName>
        <fullName evidence="2">Uncharacterized protein</fullName>
    </submittedName>
</protein>
<evidence type="ECO:0000313" key="2">
    <source>
        <dbReference type="EMBL" id="CAH1107878.1"/>
    </source>
</evidence>
<feature type="compositionally biased region" description="Basic and acidic residues" evidence="1">
    <location>
        <begin position="126"/>
        <end position="146"/>
    </location>
</feature>
<dbReference type="Proteomes" id="UP001153636">
    <property type="component" value="Chromosome 3"/>
</dbReference>
<accession>A0A9P0CX86</accession>
<evidence type="ECO:0000256" key="1">
    <source>
        <dbReference type="SAM" id="MobiDB-lite"/>
    </source>
</evidence>
<proteinExistence type="predicted"/>
<dbReference type="EMBL" id="OV651815">
    <property type="protein sequence ID" value="CAH1107878.1"/>
    <property type="molecule type" value="Genomic_DNA"/>
</dbReference>
<keyword evidence="3" id="KW-1185">Reference proteome</keyword>